<sequence length="567" mass="64435">MTRFLLASFYKITKMFEDRNVVFVVLLTLEALILSEVTSYYKGVEGIAIYLFFFYFVLFADAFSSVIVFYSPLTSLIYLLGVSTLFSVFGIDVLSPFNITTYVFGLSSASFILFLIRRSFSDMLISSISKAGKPRISKKSLFLVPFLVIGVTISFTGTRDILLLSGFVADFMILTLSQDTRQYPLLLMSWLSFPLILFSVRETSSDGIVLGKVNKILVRSSSGIRFRGNTYSWVKAGNLEFRVDVKEKKNFNLVIAGASGSGKSFLVKHVIRQLGVSFTVFDLHGEYPSDGVKKIDMSKTAVNPLSLNNTSPRKRSLEVAYMIRSIFNLGNLQTIDMFNLISETYMENGIDEEDPRTWSQKPPTFRDVLIYLERKKRLSMSSQDINRLSSLEPYLVFLSTEIFSRDAIDIEEVFDNNVILDFSLVSANEIKYIMIETLLRNLRDYMLRKGQSPLWKMFVLDEAPFVLSKETGKETVERIFAEGRKFGIGMIVVSQSIEYVKKLMNNSASFFIFQLSEPNEVDYIVRFLAGDSDAYSLIHDTALSLQKGEFITRSDRGDIFLVRSIVQ</sequence>
<evidence type="ECO:0000256" key="4">
    <source>
        <dbReference type="ARBA" id="ARBA00048988"/>
    </source>
</evidence>
<feature type="domain" description="AAA+ ATPase" evidence="6">
    <location>
        <begin position="249"/>
        <end position="519"/>
    </location>
</feature>
<evidence type="ECO:0000313" key="8">
    <source>
        <dbReference type="EMBL" id="BBG26940.1"/>
    </source>
</evidence>
<dbReference type="Proteomes" id="UP000325030">
    <property type="component" value="Chromosome"/>
</dbReference>
<dbReference type="PANTHER" id="PTHR42957">
    <property type="entry name" value="HELICASE MJ1565-RELATED"/>
    <property type="match status" value="1"/>
</dbReference>
<keyword evidence="7" id="KW-0378">Hydrolase</keyword>
<dbReference type="SUPFAM" id="SSF52540">
    <property type="entry name" value="P-loop containing nucleoside triphosphate hydrolases"/>
    <property type="match status" value="1"/>
</dbReference>
<feature type="transmembrane region" description="Helical" evidence="5">
    <location>
        <begin position="76"/>
        <end position="95"/>
    </location>
</feature>
<dbReference type="GO" id="GO:0043139">
    <property type="term" value="F:5'-3' DNA helicase activity"/>
    <property type="evidence" value="ECO:0007669"/>
    <property type="project" value="UniProtKB-EC"/>
</dbReference>
<dbReference type="SMART" id="SM00382">
    <property type="entry name" value="AAA"/>
    <property type="match status" value="1"/>
</dbReference>
<gene>
    <name evidence="7" type="ORF">IC006_1490</name>
    <name evidence="8" type="ORF">IC007_1467</name>
</gene>
<evidence type="ECO:0000256" key="3">
    <source>
        <dbReference type="ARBA" id="ARBA00048954"/>
    </source>
</evidence>
<evidence type="ECO:0000259" key="6">
    <source>
        <dbReference type="SMART" id="SM00382"/>
    </source>
</evidence>
<dbReference type="InterPro" id="IPR002789">
    <property type="entry name" value="HerA_central"/>
</dbReference>
<dbReference type="Pfam" id="PF01935">
    <property type="entry name" value="DUF87"/>
    <property type="match status" value="1"/>
</dbReference>
<reference evidence="10" key="1">
    <citation type="submission" date="2018-09" db="EMBL/GenBank/DDBJ databases">
        <title>Complete Genome Sequencing of Sulfolobus sp. JCM 16834.</title>
        <authorList>
            <person name="Kato S."/>
            <person name="Itoh T."/>
            <person name="Ohkuma M."/>
        </authorList>
    </citation>
    <scope>NUCLEOTIDE SEQUENCE [LARGE SCALE GENOMIC DNA]</scope>
    <source>
        <strain evidence="10">IC-007</strain>
    </source>
</reference>
<organism evidence="7 9">
    <name type="scientific">Sulfuracidifex tepidarius</name>
    <dbReference type="NCBI Taxonomy" id="1294262"/>
    <lineage>
        <taxon>Archaea</taxon>
        <taxon>Thermoproteota</taxon>
        <taxon>Thermoprotei</taxon>
        <taxon>Sulfolobales</taxon>
        <taxon>Sulfolobaceae</taxon>
        <taxon>Sulfuracidifex</taxon>
    </lineage>
</organism>
<dbReference type="InterPro" id="IPR008571">
    <property type="entry name" value="HerA-like"/>
</dbReference>
<accession>A0A510DVC9</accession>
<dbReference type="STRING" id="1294262.GCA_001316085_00557"/>
<keyword evidence="5" id="KW-0472">Membrane</keyword>
<evidence type="ECO:0000313" key="9">
    <source>
        <dbReference type="Proteomes" id="UP000322983"/>
    </source>
</evidence>
<keyword evidence="7" id="KW-0347">Helicase</keyword>
<protein>
    <submittedName>
        <fullName evidence="7">DNA double-strand break repair helicase HerA</fullName>
    </submittedName>
</protein>
<evidence type="ECO:0000313" key="7">
    <source>
        <dbReference type="EMBL" id="BBG24183.1"/>
    </source>
</evidence>
<dbReference type="InterPro" id="IPR027417">
    <property type="entry name" value="P-loop_NTPase"/>
</dbReference>
<feature type="transmembrane region" description="Helical" evidence="5">
    <location>
        <begin position="141"/>
        <end position="162"/>
    </location>
</feature>
<comment type="similarity">
    <text evidence="1">Belongs to the HerA family.</text>
</comment>
<evidence type="ECO:0000313" key="10">
    <source>
        <dbReference type="Proteomes" id="UP000325030"/>
    </source>
</evidence>
<name>A0A510DVC9_9CREN</name>
<comment type="catalytic activity">
    <reaction evidence="2">
        <text>Couples ATP hydrolysis with the unwinding of duplex DNA by translocating in the 3'-5' direction.</text>
        <dbReference type="EC" id="5.6.2.4"/>
    </reaction>
</comment>
<keyword evidence="5" id="KW-1133">Transmembrane helix</keyword>
<feature type="transmembrane region" description="Helical" evidence="5">
    <location>
        <begin position="47"/>
        <end position="69"/>
    </location>
</feature>
<dbReference type="Proteomes" id="UP000322983">
    <property type="component" value="Chromosome"/>
</dbReference>
<comment type="catalytic activity">
    <reaction evidence="3">
        <text>ATP + H2O = ADP + phosphate + H(+)</text>
        <dbReference type="Rhea" id="RHEA:13065"/>
        <dbReference type="ChEBI" id="CHEBI:15377"/>
        <dbReference type="ChEBI" id="CHEBI:15378"/>
        <dbReference type="ChEBI" id="CHEBI:30616"/>
        <dbReference type="ChEBI" id="CHEBI:43474"/>
        <dbReference type="ChEBI" id="CHEBI:456216"/>
        <dbReference type="EC" id="5.6.2.3"/>
    </reaction>
</comment>
<proteinExistence type="inferred from homology"/>
<keyword evidence="7" id="KW-0547">Nucleotide-binding</keyword>
<evidence type="ECO:0000256" key="1">
    <source>
        <dbReference type="ARBA" id="ARBA00007816"/>
    </source>
</evidence>
<dbReference type="PANTHER" id="PTHR42957:SF1">
    <property type="entry name" value="HELICASE MJ1565-RELATED"/>
    <property type="match status" value="1"/>
</dbReference>
<evidence type="ECO:0000256" key="2">
    <source>
        <dbReference type="ARBA" id="ARBA00034617"/>
    </source>
</evidence>
<reference evidence="7 9" key="2">
    <citation type="journal article" date="2020" name="Int. J. Syst. Evol. Microbiol.">
        <title>Sulfuracidifex tepidarius gen. nov., sp. nov. and transfer of Sulfolobus metallicus Huber and Stetter 1992 to the genus Sulfuracidifex as Sulfuracidifex metallicus comb. nov.</title>
        <authorList>
            <person name="Itoh T."/>
            <person name="Miura T."/>
            <person name="Sakai H.D."/>
            <person name="Kato S."/>
            <person name="Ohkuma M."/>
            <person name="Takashina T."/>
        </authorList>
    </citation>
    <scope>NUCLEOTIDE SEQUENCE [LARGE SCALE GENOMIC DNA]</scope>
    <source>
        <strain evidence="7 9">IC-006</strain>
        <strain evidence="8">IC-007</strain>
    </source>
</reference>
<feature type="transmembrane region" description="Helical" evidence="5">
    <location>
        <begin position="21"/>
        <end position="41"/>
    </location>
</feature>
<dbReference type="EMBL" id="AP018930">
    <property type="protein sequence ID" value="BBG26940.1"/>
    <property type="molecule type" value="Genomic_DNA"/>
</dbReference>
<keyword evidence="5" id="KW-0812">Transmembrane</keyword>
<keyword evidence="7" id="KW-0067">ATP-binding</keyword>
<dbReference type="GO" id="GO:0043138">
    <property type="term" value="F:3'-5' DNA helicase activity"/>
    <property type="evidence" value="ECO:0007669"/>
    <property type="project" value="UniProtKB-EC"/>
</dbReference>
<dbReference type="Gene3D" id="3.40.50.300">
    <property type="entry name" value="P-loop containing nucleotide triphosphate hydrolases"/>
    <property type="match status" value="2"/>
</dbReference>
<dbReference type="AlphaFoldDB" id="A0A510DVC9"/>
<dbReference type="InterPro" id="IPR003593">
    <property type="entry name" value="AAA+_ATPase"/>
</dbReference>
<feature type="transmembrane region" description="Helical" evidence="5">
    <location>
        <begin position="101"/>
        <end position="120"/>
    </location>
</feature>
<dbReference type="EMBL" id="AP018929">
    <property type="protein sequence ID" value="BBG24183.1"/>
    <property type="molecule type" value="Genomic_DNA"/>
</dbReference>
<comment type="catalytic activity">
    <reaction evidence="4">
        <text>ATP + H2O = ADP + phosphate + H(+)</text>
        <dbReference type="Rhea" id="RHEA:13065"/>
        <dbReference type="ChEBI" id="CHEBI:15377"/>
        <dbReference type="ChEBI" id="CHEBI:15378"/>
        <dbReference type="ChEBI" id="CHEBI:30616"/>
        <dbReference type="ChEBI" id="CHEBI:43474"/>
        <dbReference type="ChEBI" id="CHEBI:456216"/>
        <dbReference type="EC" id="5.6.2.4"/>
    </reaction>
</comment>
<dbReference type="KEGG" id="step:IC006_1490"/>
<accession>A0A510E4D3</accession>
<evidence type="ECO:0000256" key="5">
    <source>
        <dbReference type="SAM" id="Phobius"/>
    </source>
</evidence>
<keyword evidence="9" id="KW-1185">Reference proteome</keyword>